<evidence type="ECO:0000256" key="4">
    <source>
        <dbReference type="ARBA" id="ARBA00022989"/>
    </source>
</evidence>
<evidence type="ECO:0000256" key="3">
    <source>
        <dbReference type="ARBA" id="ARBA00022692"/>
    </source>
</evidence>
<dbReference type="InterPro" id="IPR001807">
    <property type="entry name" value="ClC"/>
</dbReference>
<dbReference type="PANTHER" id="PTHR43427:SF6">
    <property type="entry name" value="CHLORIDE CHANNEL PROTEIN CLC-E"/>
    <property type="match status" value="1"/>
</dbReference>
<comment type="caution">
    <text evidence="12">The sequence shown here is derived from an EMBL/GenBank/DDBJ whole genome shotgun (WGS) entry which is preliminary data.</text>
</comment>
<evidence type="ECO:0000256" key="7">
    <source>
        <dbReference type="ARBA" id="ARBA00023173"/>
    </source>
</evidence>
<feature type="transmembrane region" description="Helical" evidence="10">
    <location>
        <begin position="319"/>
        <end position="340"/>
    </location>
</feature>
<dbReference type="SUPFAM" id="SSF54631">
    <property type="entry name" value="CBS-domain pair"/>
    <property type="match status" value="1"/>
</dbReference>
<gene>
    <name evidence="12" type="ORF">B1B_02447</name>
</gene>
<feature type="transmembrane region" description="Helical" evidence="10">
    <location>
        <begin position="347"/>
        <end position="365"/>
    </location>
</feature>
<dbReference type="GO" id="GO:0005254">
    <property type="term" value="F:chloride channel activity"/>
    <property type="evidence" value="ECO:0007669"/>
    <property type="project" value="UniProtKB-KW"/>
</dbReference>
<feature type="transmembrane region" description="Helical" evidence="10">
    <location>
        <begin position="106"/>
        <end position="131"/>
    </location>
</feature>
<comment type="subcellular location">
    <subcellularLocation>
        <location evidence="1">Membrane</location>
        <topology evidence="1">Multi-pass membrane protein</topology>
    </subcellularLocation>
</comment>
<name>T1BYM7_9ZZZZ</name>
<keyword evidence="4 10" id="KW-1133">Transmembrane helix</keyword>
<dbReference type="PRINTS" id="PR00762">
    <property type="entry name" value="CLCHANNEL"/>
</dbReference>
<feature type="domain" description="CBS" evidence="11">
    <location>
        <begin position="404"/>
        <end position="460"/>
    </location>
</feature>
<evidence type="ECO:0000256" key="1">
    <source>
        <dbReference type="ARBA" id="ARBA00004141"/>
    </source>
</evidence>
<dbReference type="SUPFAM" id="SSF81340">
    <property type="entry name" value="Clc chloride channel"/>
    <property type="match status" value="1"/>
</dbReference>
<dbReference type="Gene3D" id="1.10.3080.10">
    <property type="entry name" value="Clc chloride channel"/>
    <property type="match status" value="1"/>
</dbReference>
<keyword evidence="5" id="KW-0406">Ion transport</keyword>
<evidence type="ECO:0000259" key="11">
    <source>
        <dbReference type="PROSITE" id="PS51371"/>
    </source>
</evidence>
<dbReference type="PANTHER" id="PTHR43427">
    <property type="entry name" value="CHLORIDE CHANNEL PROTEIN CLC-E"/>
    <property type="match status" value="1"/>
</dbReference>
<dbReference type="Pfam" id="PF00571">
    <property type="entry name" value="CBS"/>
    <property type="match status" value="1"/>
</dbReference>
<evidence type="ECO:0000256" key="6">
    <source>
        <dbReference type="ARBA" id="ARBA00023136"/>
    </source>
</evidence>
<proteinExistence type="predicted"/>
<keyword evidence="8" id="KW-0868">Chloride</keyword>
<dbReference type="CDD" id="cd02205">
    <property type="entry name" value="CBS_pair_SF"/>
    <property type="match status" value="1"/>
</dbReference>
<feature type="domain" description="CBS" evidence="11">
    <location>
        <begin position="464"/>
        <end position="521"/>
    </location>
</feature>
<keyword evidence="6 10" id="KW-0472">Membrane</keyword>
<dbReference type="InterPro" id="IPR046342">
    <property type="entry name" value="CBS_dom_sf"/>
</dbReference>
<keyword evidence="9" id="KW-0407">Ion channel</keyword>
<organism evidence="12">
    <name type="scientific">mine drainage metagenome</name>
    <dbReference type="NCBI Taxonomy" id="410659"/>
    <lineage>
        <taxon>unclassified sequences</taxon>
        <taxon>metagenomes</taxon>
        <taxon>ecological metagenomes</taxon>
    </lineage>
</organism>
<dbReference type="Gene3D" id="3.10.580.10">
    <property type="entry name" value="CBS-domain"/>
    <property type="match status" value="1"/>
</dbReference>
<dbReference type="CDD" id="cd00400">
    <property type="entry name" value="Voltage_gated_ClC"/>
    <property type="match status" value="1"/>
</dbReference>
<dbReference type="InterPro" id="IPR050368">
    <property type="entry name" value="ClC-type_chloride_channel"/>
</dbReference>
<evidence type="ECO:0000313" key="12">
    <source>
        <dbReference type="EMBL" id="EQD74832.1"/>
    </source>
</evidence>
<feature type="transmembrane region" description="Helical" evidence="10">
    <location>
        <begin position="12"/>
        <end position="32"/>
    </location>
</feature>
<evidence type="ECO:0000256" key="2">
    <source>
        <dbReference type="ARBA" id="ARBA00022448"/>
    </source>
</evidence>
<evidence type="ECO:0000256" key="10">
    <source>
        <dbReference type="SAM" id="Phobius"/>
    </source>
</evidence>
<accession>T1BYM7</accession>
<evidence type="ECO:0000256" key="5">
    <source>
        <dbReference type="ARBA" id="ARBA00023065"/>
    </source>
</evidence>
<reference evidence="12" key="1">
    <citation type="submission" date="2013-08" db="EMBL/GenBank/DDBJ databases">
        <authorList>
            <person name="Mendez C."/>
            <person name="Richter M."/>
            <person name="Ferrer M."/>
            <person name="Sanchez J."/>
        </authorList>
    </citation>
    <scope>NUCLEOTIDE SEQUENCE</scope>
</reference>
<feature type="transmembrane region" description="Helical" evidence="10">
    <location>
        <begin position="185"/>
        <end position="209"/>
    </location>
</feature>
<dbReference type="PROSITE" id="PS51371">
    <property type="entry name" value="CBS"/>
    <property type="match status" value="2"/>
</dbReference>
<reference evidence="12" key="2">
    <citation type="journal article" date="2014" name="ISME J.">
        <title>Microbial stratification in low pH oxic and suboxic macroscopic growths along an acid mine drainage.</title>
        <authorList>
            <person name="Mendez-Garcia C."/>
            <person name="Mesa V."/>
            <person name="Sprenger R.R."/>
            <person name="Richter M."/>
            <person name="Diez M.S."/>
            <person name="Solano J."/>
            <person name="Bargiela R."/>
            <person name="Golyshina O.V."/>
            <person name="Manteca A."/>
            <person name="Ramos J.L."/>
            <person name="Gallego J.R."/>
            <person name="Llorente I."/>
            <person name="Martins Dos Santos V.A."/>
            <person name="Jensen O.N."/>
            <person name="Pelaez A.I."/>
            <person name="Sanchez J."/>
            <person name="Ferrer M."/>
        </authorList>
    </citation>
    <scope>NUCLEOTIDE SEQUENCE</scope>
</reference>
<dbReference type="InterPro" id="IPR000644">
    <property type="entry name" value="CBS_dom"/>
</dbReference>
<dbReference type="AlphaFoldDB" id="T1BYM7"/>
<sequence length="524" mass="56395">MYSALTLFQRLLIPISTVLGGLLSGFIVYRFAPEAEGHGTDAAIDAFHNKGGRIRRRIPVVKTVASAITIGSGGSAGREGPTAQIAAGFGSFVADAFGMDDHDRRIAMAAGIGAGIGSIFLAPLGGAILSTEILYRKDFEVEALIPSIIASFVGYLIFGFTLGYRSSLFLIPTGGITGFHSPESLPLYLILGLVAGLVGRFYVVFFYGIQRLFARMKRISRYFKPAIGGLVVGIMAIFLPEVLGLGYGWIQLIFYGELAFPFWMLFVLVIAKIVATSFTISSGGSGGVFAPGMVIGAFLGAGIYALFSPFFPTVNVIDLTIVGMISFFGSVSRAPISVIIMGTEMTGGYLLFFPLMLTTLVAYFVCGDKYSIYSKQVENRAVSPAHALEYEKPVLDEVSVLSAVNTNYPFVSPETNLLEAVSKIRETKTKSVVVQKDGRLIGLLSIDDIDMNKDLSKIKTWEVLNPNPPRVTTAANAHQVFDLLSKSTIGKIIVTDPQGKVVGTCGLFEIADAYNREIRKIKQG</sequence>
<feature type="transmembrane region" description="Helical" evidence="10">
    <location>
        <begin position="230"/>
        <end position="250"/>
    </location>
</feature>
<evidence type="ECO:0000256" key="8">
    <source>
        <dbReference type="ARBA" id="ARBA00023214"/>
    </source>
</evidence>
<dbReference type="InterPro" id="IPR014743">
    <property type="entry name" value="Cl-channel_core"/>
</dbReference>
<feature type="non-terminal residue" evidence="12">
    <location>
        <position position="524"/>
    </location>
</feature>
<dbReference type="EMBL" id="AUZY01001452">
    <property type="protein sequence ID" value="EQD74832.1"/>
    <property type="molecule type" value="Genomic_DNA"/>
</dbReference>
<feature type="transmembrane region" description="Helical" evidence="10">
    <location>
        <begin position="288"/>
        <end position="307"/>
    </location>
</feature>
<feature type="transmembrane region" description="Helical" evidence="10">
    <location>
        <begin position="143"/>
        <end position="165"/>
    </location>
</feature>
<dbReference type="GO" id="GO:0034707">
    <property type="term" value="C:chloride channel complex"/>
    <property type="evidence" value="ECO:0007669"/>
    <property type="project" value="UniProtKB-KW"/>
</dbReference>
<protein>
    <submittedName>
        <fullName evidence="12">Voltage-gated chloride channel</fullName>
    </submittedName>
</protein>
<evidence type="ECO:0000256" key="9">
    <source>
        <dbReference type="ARBA" id="ARBA00023303"/>
    </source>
</evidence>
<dbReference type="Pfam" id="PF00654">
    <property type="entry name" value="Voltage_CLC"/>
    <property type="match status" value="1"/>
</dbReference>
<keyword evidence="2" id="KW-0813">Transport</keyword>
<keyword evidence="7" id="KW-0869">Chloride channel</keyword>
<keyword evidence="3 10" id="KW-0812">Transmembrane</keyword>